<gene>
    <name evidence="2" type="ORF">ERX46_10735</name>
</gene>
<evidence type="ECO:0000313" key="2">
    <source>
        <dbReference type="EMBL" id="RYM33408.1"/>
    </source>
</evidence>
<feature type="chain" id="PRO_5021031112" description="Lipocalin-like domain-containing protein" evidence="1">
    <location>
        <begin position="20"/>
        <end position="163"/>
    </location>
</feature>
<dbReference type="Proteomes" id="UP000293952">
    <property type="component" value="Unassembled WGS sequence"/>
</dbReference>
<dbReference type="EMBL" id="SETE01000004">
    <property type="protein sequence ID" value="RYM33408.1"/>
    <property type="molecule type" value="Genomic_DNA"/>
</dbReference>
<keyword evidence="1" id="KW-0732">Signal</keyword>
<keyword evidence="3" id="KW-1185">Reference proteome</keyword>
<dbReference type="RefSeq" id="WP_130093868.1">
    <property type="nucleotide sequence ID" value="NZ_SETE01000004.1"/>
</dbReference>
<evidence type="ECO:0000256" key="1">
    <source>
        <dbReference type="SAM" id="SignalP"/>
    </source>
</evidence>
<proteinExistence type="predicted"/>
<organism evidence="2 3">
    <name type="scientific">Brumimicrobium glaciale</name>
    <dbReference type="NCBI Taxonomy" id="200475"/>
    <lineage>
        <taxon>Bacteria</taxon>
        <taxon>Pseudomonadati</taxon>
        <taxon>Bacteroidota</taxon>
        <taxon>Flavobacteriia</taxon>
        <taxon>Flavobacteriales</taxon>
        <taxon>Crocinitomicaceae</taxon>
        <taxon>Brumimicrobium</taxon>
    </lineage>
</organism>
<evidence type="ECO:0008006" key="4">
    <source>
        <dbReference type="Google" id="ProtNLM"/>
    </source>
</evidence>
<dbReference type="AlphaFoldDB" id="A0A4Q4KKB2"/>
<protein>
    <recommendedName>
        <fullName evidence="4">Lipocalin-like domain-containing protein</fullName>
    </recommendedName>
</protein>
<name>A0A4Q4KKB2_9FLAO</name>
<feature type="signal peptide" evidence="1">
    <location>
        <begin position="1"/>
        <end position="19"/>
    </location>
</feature>
<reference evidence="2 3" key="1">
    <citation type="submission" date="2019-02" db="EMBL/GenBank/DDBJ databases">
        <title>Genome sequence of the sea-ice species Brumimicrobium glaciale.</title>
        <authorList>
            <person name="Bowman J.P."/>
        </authorList>
    </citation>
    <scope>NUCLEOTIDE SEQUENCE [LARGE SCALE GENOMIC DNA]</scope>
    <source>
        <strain evidence="2 3">IC156</strain>
    </source>
</reference>
<evidence type="ECO:0000313" key="3">
    <source>
        <dbReference type="Proteomes" id="UP000293952"/>
    </source>
</evidence>
<sequence length="163" mass="19094">MIKIVSIFILLLSQSIAFSQIKIDGDWYVYDKGHPAEINDYEKDSLTHGYENIDFILGFSEQFTLTKNKKTYKVPEDELICTEQLLFEDHQVQNMAKCKGIEDENYKIYGGKHGIYNWINKKTITLSFVVGIGQFRCVYKIKEKEKELIFNMKGNVEFKKLNE</sequence>
<accession>A0A4Q4KKB2</accession>
<comment type="caution">
    <text evidence="2">The sequence shown here is derived from an EMBL/GenBank/DDBJ whole genome shotgun (WGS) entry which is preliminary data.</text>
</comment>